<dbReference type="SUPFAM" id="SSF52540">
    <property type="entry name" value="P-loop containing nucleoside triphosphate hydrolases"/>
    <property type="match status" value="1"/>
</dbReference>
<evidence type="ECO:0000256" key="3">
    <source>
        <dbReference type="ARBA" id="ARBA00022553"/>
    </source>
</evidence>
<name>A0A7L0YTI5_9PASE</name>
<accession>A0A7L0YTI5</accession>
<evidence type="ECO:0000256" key="5">
    <source>
        <dbReference type="SAM" id="MobiDB-lite"/>
    </source>
</evidence>
<keyword evidence="8" id="KW-1185">Reference proteome</keyword>
<dbReference type="AlphaFoldDB" id="A0A7L0YTI5"/>
<dbReference type="Gene3D" id="2.60.120.920">
    <property type="match status" value="1"/>
</dbReference>
<keyword evidence="3" id="KW-0597">Phosphoprotein</keyword>
<evidence type="ECO:0000256" key="1">
    <source>
        <dbReference type="ARBA" id="ARBA00004123"/>
    </source>
</evidence>
<dbReference type="InterPro" id="IPR001870">
    <property type="entry name" value="B30.2/SPRY"/>
</dbReference>
<evidence type="ECO:0000256" key="2">
    <source>
        <dbReference type="ARBA" id="ARBA00022481"/>
    </source>
</evidence>
<feature type="compositionally biased region" description="Low complexity" evidence="5">
    <location>
        <begin position="418"/>
        <end position="430"/>
    </location>
</feature>
<evidence type="ECO:0000259" key="6">
    <source>
        <dbReference type="PROSITE" id="PS50188"/>
    </source>
</evidence>
<protein>
    <submittedName>
        <fullName evidence="7">HNRL2 protein</fullName>
    </submittedName>
</protein>
<dbReference type="PANTHER" id="PTHR12381">
    <property type="entry name" value="HETEROGENEOUS NUCLEAR RIBONUCLEOPROTEIN U FAMILY MEMBER"/>
    <property type="match status" value="1"/>
</dbReference>
<dbReference type="PROSITE" id="PS50188">
    <property type="entry name" value="B302_SPRY"/>
    <property type="match status" value="1"/>
</dbReference>
<dbReference type="Gene3D" id="3.40.50.300">
    <property type="entry name" value="P-loop containing nucleotide triphosphate hydrolases"/>
    <property type="match status" value="1"/>
</dbReference>
<feature type="region of interest" description="Disordered" evidence="5">
    <location>
        <begin position="1"/>
        <end position="21"/>
    </location>
</feature>
<sequence length="492" mass="56555">RSKSPPPPEEEPPEGEEDETLVILDTYTSDLQFRASRDRYGGQPLFSERFPGLWAGARSTHGVTRGRVCFQAKVSQNLPGKEGSSEVPLLRVGWSVDFSHSQLGEDEFSYGFDGRGLKVENGKFEEFGESFGENDVIGCFADFEGAELVELSFSKNGQELGAAFRIAKDALQERALLPHVLCKGCAVELNFGQRPEPLAPVPEGFVFIHEVPAPERVRTPPGPKSTEECEVLLMVGLPGSGKTQWAQKHSQENRDKRYNILGTERVLHQLRTRGPEPEEELDAKSRELLTQQAAQCLSKLVQIAPRARRNFILDQVPGRARDPGKNSLENWPRNLGKPGQRSRETSPEIWENPSQNPRKRPQKTPGKPPKKSLETPQKPPSQNPLSRSQNPRSRSQNPRSRSQNPLGGQRRGYDSRIYGGQQQPQYWGQPGNRGGYRNFYERYRGYDDRFYGRDYDYNRYRDYYRQYNREWQNYYQDRDRYYRNYYGYQGYR</sequence>
<dbReference type="GO" id="GO:0000380">
    <property type="term" value="P:alternative mRNA splicing, via spliceosome"/>
    <property type="evidence" value="ECO:0007669"/>
    <property type="project" value="TreeGrafter"/>
</dbReference>
<keyword evidence="4" id="KW-0539">Nucleus</keyword>
<feature type="region of interest" description="Disordered" evidence="5">
    <location>
        <begin position="314"/>
        <end position="431"/>
    </location>
</feature>
<evidence type="ECO:0000256" key="4">
    <source>
        <dbReference type="ARBA" id="ARBA00023242"/>
    </source>
</evidence>
<evidence type="ECO:0000313" key="8">
    <source>
        <dbReference type="Proteomes" id="UP000539920"/>
    </source>
</evidence>
<dbReference type="EMBL" id="VXBC01010059">
    <property type="protein sequence ID" value="NXM20042.1"/>
    <property type="molecule type" value="Genomic_DNA"/>
</dbReference>
<reference evidence="7 8" key="1">
    <citation type="submission" date="2019-09" db="EMBL/GenBank/DDBJ databases">
        <title>Bird 10,000 Genomes (B10K) Project - Family phase.</title>
        <authorList>
            <person name="Zhang G."/>
        </authorList>
    </citation>
    <scope>NUCLEOTIDE SEQUENCE [LARGE SCALE GENOMIC DNA]</scope>
    <source>
        <strain evidence="7">B10K-DU-001-79</strain>
        <tissue evidence="7">Muscle</tissue>
    </source>
</reference>
<dbReference type="FunFam" id="2.60.120.920:FF:000006">
    <property type="entry name" value="heterogeneous nuclear ribonucleoprotein U isoform X1"/>
    <property type="match status" value="1"/>
</dbReference>
<keyword evidence="2" id="KW-0488">Methylation</keyword>
<dbReference type="GO" id="GO:0005634">
    <property type="term" value="C:nucleus"/>
    <property type="evidence" value="ECO:0007669"/>
    <property type="project" value="UniProtKB-SubCell"/>
</dbReference>
<dbReference type="GO" id="GO:0003723">
    <property type="term" value="F:RNA binding"/>
    <property type="evidence" value="ECO:0007669"/>
    <property type="project" value="TreeGrafter"/>
</dbReference>
<dbReference type="SMART" id="SM00449">
    <property type="entry name" value="SPRY"/>
    <property type="match status" value="1"/>
</dbReference>
<dbReference type="SUPFAM" id="SSF49899">
    <property type="entry name" value="Concanavalin A-like lectins/glucanases"/>
    <property type="match status" value="1"/>
</dbReference>
<comment type="caution">
    <text evidence="7">The sequence shown here is derived from an EMBL/GenBank/DDBJ whole genome shotgun (WGS) entry which is preliminary data.</text>
</comment>
<dbReference type="Pfam" id="PF00622">
    <property type="entry name" value="SPRY"/>
    <property type="match status" value="1"/>
</dbReference>
<dbReference type="InterPro" id="IPR035778">
    <property type="entry name" value="SPRY_hnRNP_U"/>
</dbReference>
<feature type="compositionally biased region" description="Low complexity" evidence="5">
    <location>
        <begin position="386"/>
        <end position="405"/>
    </location>
</feature>
<feature type="domain" description="B30.2/SPRY" evidence="6">
    <location>
        <begin position="2"/>
        <end position="196"/>
    </location>
</feature>
<feature type="non-terminal residue" evidence="7">
    <location>
        <position position="492"/>
    </location>
</feature>
<dbReference type="Proteomes" id="UP000539920">
    <property type="component" value="Unassembled WGS sequence"/>
</dbReference>
<dbReference type="InterPro" id="IPR043136">
    <property type="entry name" value="B30.2/SPRY_sf"/>
</dbReference>
<organism evidence="7 8">
    <name type="scientific">Ploceus nigricollis</name>
    <dbReference type="NCBI Taxonomy" id="441696"/>
    <lineage>
        <taxon>Eukaryota</taxon>
        <taxon>Metazoa</taxon>
        <taxon>Chordata</taxon>
        <taxon>Craniata</taxon>
        <taxon>Vertebrata</taxon>
        <taxon>Euteleostomi</taxon>
        <taxon>Archelosauria</taxon>
        <taxon>Archosauria</taxon>
        <taxon>Dinosauria</taxon>
        <taxon>Saurischia</taxon>
        <taxon>Theropoda</taxon>
        <taxon>Coelurosauria</taxon>
        <taxon>Aves</taxon>
        <taxon>Neognathae</taxon>
        <taxon>Neoaves</taxon>
        <taxon>Telluraves</taxon>
        <taxon>Australaves</taxon>
        <taxon>Passeriformes</taxon>
        <taxon>Passeroidea</taxon>
        <taxon>Ploceidae</taxon>
        <taxon>Ploceinae</taxon>
        <taxon>Ploceus</taxon>
    </lineage>
</organism>
<dbReference type="CDD" id="cd12884">
    <property type="entry name" value="SPRY_hnRNP"/>
    <property type="match status" value="1"/>
</dbReference>
<dbReference type="InterPro" id="IPR003877">
    <property type="entry name" value="SPRY_dom"/>
</dbReference>
<evidence type="ECO:0000313" key="7">
    <source>
        <dbReference type="EMBL" id="NXM20042.1"/>
    </source>
</evidence>
<dbReference type="Pfam" id="PF13671">
    <property type="entry name" value="AAA_33"/>
    <property type="match status" value="1"/>
</dbReference>
<feature type="non-terminal residue" evidence="7">
    <location>
        <position position="1"/>
    </location>
</feature>
<dbReference type="PANTHER" id="PTHR12381:SF66">
    <property type="entry name" value="HETEROGENEOUS NUCLEAR RIBONUCLEOPROTEIN U-LIKE PROTEIN 2"/>
    <property type="match status" value="1"/>
</dbReference>
<dbReference type="InterPro" id="IPR027417">
    <property type="entry name" value="P-loop_NTPase"/>
</dbReference>
<gene>
    <name evidence="7" type="primary">Hnrnpul2</name>
    <name evidence="7" type="ORF">PLONIG_R14796</name>
</gene>
<proteinExistence type="predicted"/>
<dbReference type="InterPro" id="IPR013320">
    <property type="entry name" value="ConA-like_dom_sf"/>
</dbReference>
<feature type="compositionally biased region" description="Acidic residues" evidence="5">
    <location>
        <begin position="8"/>
        <end position="20"/>
    </location>
</feature>
<comment type="subcellular location">
    <subcellularLocation>
        <location evidence="1">Nucleus</location>
    </subcellularLocation>
</comment>